<evidence type="ECO:0000256" key="11">
    <source>
        <dbReference type="ARBA" id="ARBA00023136"/>
    </source>
</evidence>
<evidence type="ECO:0000256" key="9">
    <source>
        <dbReference type="ARBA" id="ARBA00023004"/>
    </source>
</evidence>
<feature type="non-terminal residue" evidence="12">
    <location>
        <position position="1"/>
    </location>
</feature>
<gene>
    <name evidence="12" type="ORF">M407DRAFT_40379</name>
</gene>
<comment type="subcellular location">
    <subcellularLocation>
        <location evidence="2">Membrane</location>
    </subcellularLocation>
</comment>
<feature type="non-terminal residue" evidence="12">
    <location>
        <position position="92"/>
    </location>
</feature>
<protein>
    <recommendedName>
        <fullName evidence="14">Cytochrome P450</fullName>
    </recommendedName>
</protein>
<organism evidence="12 13">
    <name type="scientific">Tulasnella calospora MUT 4182</name>
    <dbReference type="NCBI Taxonomy" id="1051891"/>
    <lineage>
        <taxon>Eukaryota</taxon>
        <taxon>Fungi</taxon>
        <taxon>Dikarya</taxon>
        <taxon>Basidiomycota</taxon>
        <taxon>Agaricomycotina</taxon>
        <taxon>Agaricomycetes</taxon>
        <taxon>Cantharellales</taxon>
        <taxon>Tulasnellaceae</taxon>
        <taxon>Tulasnella</taxon>
    </lineage>
</organism>
<evidence type="ECO:0000256" key="7">
    <source>
        <dbReference type="ARBA" id="ARBA00022989"/>
    </source>
</evidence>
<dbReference type="SUPFAM" id="SSF48264">
    <property type="entry name" value="Cytochrome P450"/>
    <property type="match status" value="1"/>
</dbReference>
<dbReference type="PANTHER" id="PTHR46300:SF2">
    <property type="entry name" value="CYTOCHROME P450 MONOOXYGENASE ALNH-RELATED"/>
    <property type="match status" value="1"/>
</dbReference>
<evidence type="ECO:0000256" key="6">
    <source>
        <dbReference type="ARBA" id="ARBA00022723"/>
    </source>
</evidence>
<sequence length="92" mass="10317">LDMPKSKFALAWSKFGEKYGPLTWLSVAGQPFLVLNSIEAAKELLDTRGSTYVDRPRFVMTSELVGLGYITPFSRSGPGWRKQRTLLKHALS</sequence>
<keyword evidence="7" id="KW-1133">Transmembrane helix</keyword>
<keyword evidence="8" id="KW-0560">Oxidoreductase</keyword>
<comment type="similarity">
    <text evidence="3">Belongs to the cytochrome P450 family.</text>
</comment>
<keyword evidence="4" id="KW-0349">Heme</keyword>
<dbReference type="OrthoDB" id="1055148at2759"/>
<evidence type="ECO:0000256" key="4">
    <source>
        <dbReference type="ARBA" id="ARBA00022617"/>
    </source>
</evidence>
<dbReference type="InterPro" id="IPR036396">
    <property type="entry name" value="Cyt_P450_sf"/>
</dbReference>
<dbReference type="GO" id="GO:0016020">
    <property type="term" value="C:membrane"/>
    <property type="evidence" value="ECO:0007669"/>
    <property type="project" value="UniProtKB-SubCell"/>
</dbReference>
<evidence type="ECO:0000256" key="10">
    <source>
        <dbReference type="ARBA" id="ARBA00023033"/>
    </source>
</evidence>
<dbReference type="EMBL" id="KN822950">
    <property type="protein sequence ID" value="KIO33179.1"/>
    <property type="molecule type" value="Genomic_DNA"/>
</dbReference>
<dbReference type="Gene3D" id="1.10.630.10">
    <property type="entry name" value="Cytochrome P450"/>
    <property type="match status" value="1"/>
</dbReference>
<keyword evidence="6" id="KW-0479">Metal-binding</keyword>
<accession>A0A0C3QWE7</accession>
<dbReference type="AlphaFoldDB" id="A0A0C3QWE7"/>
<dbReference type="Pfam" id="PF00067">
    <property type="entry name" value="p450"/>
    <property type="match status" value="1"/>
</dbReference>
<evidence type="ECO:0000256" key="5">
    <source>
        <dbReference type="ARBA" id="ARBA00022692"/>
    </source>
</evidence>
<dbReference type="GO" id="GO:0020037">
    <property type="term" value="F:heme binding"/>
    <property type="evidence" value="ECO:0007669"/>
    <property type="project" value="InterPro"/>
</dbReference>
<keyword evidence="5" id="KW-0812">Transmembrane</keyword>
<keyword evidence="10" id="KW-0503">Monooxygenase</keyword>
<dbReference type="InterPro" id="IPR001128">
    <property type="entry name" value="Cyt_P450"/>
</dbReference>
<keyword evidence="11" id="KW-0472">Membrane</keyword>
<dbReference type="HOGENOM" id="CLU_2419203_0_0_1"/>
<proteinExistence type="inferred from homology"/>
<evidence type="ECO:0000313" key="12">
    <source>
        <dbReference type="EMBL" id="KIO33179.1"/>
    </source>
</evidence>
<evidence type="ECO:0000256" key="2">
    <source>
        <dbReference type="ARBA" id="ARBA00004370"/>
    </source>
</evidence>
<evidence type="ECO:0000256" key="1">
    <source>
        <dbReference type="ARBA" id="ARBA00001971"/>
    </source>
</evidence>
<reference evidence="12 13" key="1">
    <citation type="submission" date="2014-04" db="EMBL/GenBank/DDBJ databases">
        <authorList>
            <consortium name="DOE Joint Genome Institute"/>
            <person name="Kuo A."/>
            <person name="Girlanda M."/>
            <person name="Perotto S."/>
            <person name="Kohler A."/>
            <person name="Nagy L.G."/>
            <person name="Floudas D."/>
            <person name="Copeland A."/>
            <person name="Barry K.W."/>
            <person name="Cichocki N."/>
            <person name="Veneault-Fourrey C."/>
            <person name="LaButti K."/>
            <person name="Lindquist E.A."/>
            <person name="Lipzen A."/>
            <person name="Lundell T."/>
            <person name="Morin E."/>
            <person name="Murat C."/>
            <person name="Sun H."/>
            <person name="Tunlid A."/>
            <person name="Henrissat B."/>
            <person name="Grigoriev I.V."/>
            <person name="Hibbett D.S."/>
            <person name="Martin F."/>
            <person name="Nordberg H.P."/>
            <person name="Cantor M.N."/>
            <person name="Hua S.X."/>
        </authorList>
    </citation>
    <scope>NUCLEOTIDE SEQUENCE [LARGE SCALE GENOMIC DNA]</scope>
    <source>
        <strain evidence="12 13">MUT 4182</strain>
    </source>
</reference>
<dbReference type="PANTHER" id="PTHR46300">
    <property type="entry name" value="P450, PUTATIVE (EUROFUNG)-RELATED-RELATED"/>
    <property type="match status" value="1"/>
</dbReference>
<dbReference type="GO" id="GO:0004497">
    <property type="term" value="F:monooxygenase activity"/>
    <property type="evidence" value="ECO:0007669"/>
    <property type="project" value="UniProtKB-KW"/>
</dbReference>
<evidence type="ECO:0000256" key="3">
    <source>
        <dbReference type="ARBA" id="ARBA00010617"/>
    </source>
</evidence>
<dbReference type="Proteomes" id="UP000054248">
    <property type="component" value="Unassembled WGS sequence"/>
</dbReference>
<keyword evidence="13" id="KW-1185">Reference proteome</keyword>
<evidence type="ECO:0008006" key="14">
    <source>
        <dbReference type="Google" id="ProtNLM"/>
    </source>
</evidence>
<evidence type="ECO:0000313" key="13">
    <source>
        <dbReference type="Proteomes" id="UP000054248"/>
    </source>
</evidence>
<dbReference type="GO" id="GO:0005506">
    <property type="term" value="F:iron ion binding"/>
    <property type="evidence" value="ECO:0007669"/>
    <property type="project" value="InterPro"/>
</dbReference>
<name>A0A0C3QWE7_9AGAM</name>
<dbReference type="InterPro" id="IPR050364">
    <property type="entry name" value="Cytochrome_P450_fung"/>
</dbReference>
<reference evidence="13" key="2">
    <citation type="submission" date="2015-01" db="EMBL/GenBank/DDBJ databases">
        <title>Evolutionary Origins and Diversification of the Mycorrhizal Mutualists.</title>
        <authorList>
            <consortium name="DOE Joint Genome Institute"/>
            <consortium name="Mycorrhizal Genomics Consortium"/>
            <person name="Kohler A."/>
            <person name="Kuo A."/>
            <person name="Nagy L.G."/>
            <person name="Floudas D."/>
            <person name="Copeland A."/>
            <person name="Barry K.W."/>
            <person name="Cichocki N."/>
            <person name="Veneault-Fourrey C."/>
            <person name="LaButti K."/>
            <person name="Lindquist E.A."/>
            <person name="Lipzen A."/>
            <person name="Lundell T."/>
            <person name="Morin E."/>
            <person name="Murat C."/>
            <person name="Riley R."/>
            <person name="Ohm R."/>
            <person name="Sun H."/>
            <person name="Tunlid A."/>
            <person name="Henrissat B."/>
            <person name="Grigoriev I.V."/>
            <person name="Hibbett D.S."/>
            <person name="Martin F."/>
        </authorList>
    </citation>
    <scope>NUCLEOTIDE SEQUENCE [LARGE SCALE GENOMIC DNA]</scope>
    <source>
        <strain evidence="13">MUT 4182</strain>
    </source>
</reference>
<evidence type="ECO:0000256" key="8">
    <source>
        <dbReference type="ARBA" id="ARBA00023002"/>
    </source>
</evidence>
<dbReference type="GO" id="GO:0016705">
    <property type="term" value="F:oxidoreductase activity, acting on paired donors, with incorporation or reduction of molecular oxygen"/>
    <property type="evidence" value="ECO:0007669"/>
    <property type="project" value="InterPro"/>
</dbReference>
<dbReference type="STRING" id="1051891.A0A0C3QWE7"/>
<comment type="cofactor">
    <cofactor evidence="1">
        <name>heme</name>
        <dbReference type="ChEBI" id="CHEBI:30413"/>
    </cofactor>
</comment>
<keyword evidence="9" id="KW-0408">Iron</keyword>